<gene>
    <name evidence="1" type="ORF">Aru02nite_71820</name>
</gene>
<reference evidence="1" key="1">
    <citation type="submission" date="2021-01" db="EMBL/GenBank/DDBJ databases">
        <title>Whole genome shotgun sequence of Actinocatenispora rupis NBRC 107355.</title>
        <authorList>
            <person name="Komaki H."/>
            <person name="Tamura T."/>
        </authorList>
    </citation>
    <scope>NUCLEOTIDE SEQUENCE</scope>
    <source>
        <strain evidence="1">NBRC 107355</strain>
    </source>
</reference>
<organism evidence="1 2">
    <name type="scientific">Actinocatenispora rupis</name>
    <dbReference type="NCBI Taxonomy" id="519421"/>
    <lineage>
        <taxon>Bacteria</taxon>
        <taxon>Bacillati</taxon>
        <taxon>Actinomycetota</taxon>
        <taxon>Actinomycetes</taxon>
        <taxon>Micromonosporales</taxon>
        <taxon>Micromonosporaceae</taxon>
        <taxon>Actinocatenispora</taxon>
    </lineage>
</organism>
<proteinExistence type="predicted"/>
<sequence>MDAEVQLAPLASAAAVALVTEMAKAGWAGVRELANRLFRRAGEQEQARQLARLDADSAQIGVLDRAEVEERWRRRLLTLAEDYPEVIEDLSLLASRVTKDQDSAVHQTANGNIGPVIQVGRDNSGEINIGEARP</sequence>
<comment type="caution">
    <text evidence="1">The sequence shown here is derived from an EMBL/GenBank/DDBJ whole genome shotgun (WGS) entry which is preliminary data.</text>
</comment>
<dbReference type="EMBL" id="BOMB01000056">
    <property type="protein sequence ID" value="GID16293.1"/>
    <property type="molecule type" value="Genomic_DNA"/>
</dbReference>
<accession>A0A8J3JJY1</accession>
<dbReference type="AlphaFoldDB" id="A0A8J3JJY1"/>
<evidence type="ECO:0000313" key="2">
    <source>
        <dbReference type="Proteomes" id="UP000612808"/>
    </source>
</evidence>
<name>A0A8J3JJY1_9ACTN</name>
<protein>
    <submittedName>
        <fullName evidence="1">Uncharacterized protein</fullName>
    </submittedName>
</protein>
<dbReference type="Proteomes" id="UP000612808">
    <property type="component" value="Unassembled WGS sequence"/>
</dbReference>
<keyword evidence="2" id="KW-1185">Reference proteome</keyword>
<dbReference type="RefSeq" id="WP_203664969.1">
    <property type="nucleotide sequence ID" value="NZ_BAAAZM010000036.1"/>
</dbReference>
<evidence type="ECO:0000313" key="1">
    <source>
        <dbReference type="EMBL" id="GID16293.1"/>
    </source>
</evidence>